<dbReference type="PANTHER" id="PTHR13690">
    <property type="entry name" value="TRANSCRIPTION FACTOR POSF21-RELATED"/>
    <property type="match status" value="1"/>
</dbReference>
<name>A0A2N9FQK7_FAGSY</name>
<dbReference type="GO" id="GO:0003700">
    <property type="term" value="F:DNA-binding transcription factor activity"/>
    <property type="evidence" value="ECO:0007669"/>
    <property type="project" value="TreeGrafter"/>
</dbReference>
<feature type="region of interest" description="Disordered" evidence="1">
    <location>
        <begin position="75"/>
        <end position="100"/>
    </location>
</feature>
<protein>
    <submittedName>
        <fullName evidence="2">Uncharacterized protein</fullName>
    </submittedName>
</protein>
<feature type="compositionally biased region" description="Basic and acidic residues" evidence="1">
    <location>
        <begin position="75"/>
        <end position="87"/>
    </location>
</feature>
<dbReference type="PANTHER" id="PTHR13690:SF124">
    <property type="entry name" value="TRANSCRIPTION FACTOR RF2A"/>
    <property type="match status" value="1"/>
</dbReference>
<dbReference type="EMBL" id="OIVN01001063">
    <property type="protein sequence ID" value="SPC89380.1"/>
    <property type="molecule type" value="Genomic_DNA"/>
</dbReference>
<accession>A0A2N9FQK7</accession>
<gene>
    <name evidence="2" type="ORF">FSB_LOCUS17262</name>
</gene>
<dbReference type="GO" id="GO:0005634">
    <property type="term" value="C:nucleus"/>
    <property type="evidence" value="ECO:0007669"/>
    <property type="project" value="TreeGrafter"/>
</dbReference>
<organism evidence="2">
    <name type="scientific">Fagus sylvatica</name>
    <name type="common">Beechnut</name>
    <dbReference type="NCBI Taxonomy" id="28930"/>
    <lineage>
        <taxon>Eukaryota</taxon>
        <taxon>Viridiplantae</taxon>
        <taxon>Streptophyta</taxon>
        <taxon>Embryophyta</taxon>
        <taxon>Tracheophyta</taxon>
        <taxon>Spermatophyta</taxon>
        <taxon>Magnoliopsida</taxon>
        <taxon>eudicotyledons</taxon>
        <taxon>Gunneridae</taxon>
        <taxon>Pentapetalae</taxon>
        <taxon>rosids</taxon>
        <taxon>fabids</taxon>
        <taxon>Fagales</taxon>
        <taxon>Fagaceae</taxon>
        <taxon>Fagus</taxon>
    </lineage>
</organism>
<feature type="compositionally biased region" description="Polar residues" evidence="1">
    <location>
        <begin position="88"/>
        <end position="100"/>
    </location>
</feature>
<dbReference type="AlphaFoldDB" id="A0A2N9FQK7"/>
<reference evidence="2" key="1">
    <citation type="submission" date="2018-02" db="EMBL/GenBank/DDBJ databases">
        <authorList>
            <person name="Cohen D.B."/>
            <person name="Kent A.D."/>
        </authorList>
    </citation>
    <scope>NUCLEOTIDE SEQUENCE</scope>
</reference>
<proteinExistence type="predicted"/>
<evidence type="ECO:0000313" key="2">
    <source>
        <dbReference type="EMBL" id="SPC89380.1"/>
    </source>
</evidence>
<sequence>MSHLSKLERKVHVLTTKLTSLTGELAKLEKDTREMVAANNGLKLTCKEMQRENHMLDELNDELKKEIKELKHLTGENLLEERGEQKTGDFSPSLNKSEKD</sequence>
<evidence type="ECO:0000256" key="1">
    <source>
        <dbReference type="SAM" id="MobiDB-lite"/>
    </source>
</evidence>